<dbReference type="InterPro" id="IPR011583">
    <property type="entry name" value="Chitinase_II/V-like_cat"/>
</dbReference>
<keyword evidence="1" id="KW-0812">Transmembrane</keyword>
<proteinExistence type="predicted"/>
<feature type="transmembrane region" description="Helical" evidence="1">
    <location>
        <begin position="21"/>
        <end position="41"/>
    </location>
</feature>
<dbReference type="SMART" id="SM00636">
    <property type="entry name" value="Glyco_18"/>
    <property type="match status" value="1"/>
</dbReference>
<dbReference type="Pfam" id="PF00704">
    <property type="entry name" value="Glyco_hydro_18"/>
    <property type="match status" value="1"/>
</dbReference>
<dbReference type="InterPro" id="IPR017853">
    <property type="entry name" value="GH"/>
</dbReference>
<name>A0A6N9YU75_9ACTN</name>
<comment type="caution">
    <text evidence="3">The sequence shown here is derived from an EMBL/GenBank/DDBJ whole genome shotgun (WGS) entry which is preliminary data.</text>
</comment>
<sequence length="384" mass="43111">MTRVDVEAARHSGRWTRRRPLTVVAVVVSAAIVGLLIAMALSDRDGSSAGSRERPEVTLPMRIGYVPYWDQERGFDTALLHLDFFHEVSPVWYSLKATGRIVLADAENTTVDLRTVRYLQARGIRVTPTITNLLEGEWNPGVVQAMLHDPRAVRRHVRELVELAVTQDYDGIDIDYEDLRAVDRERFSEFLGDLAAALHAEDKVLTVAVHPKVSDEGYDERNQAQDYRAIGAAVDQVRVMTYEYSWETSPPGPVAPADWVDEVIEWTLTEIPREKVILGVVLLGYDWSEGRGGTIGFEEARALAREHGVPVRRSADGSPSFTYEDSAGRRHEVWYEDAVSVRAKVAIASRHRLGGVFFWRLGGEDPHVWAAASDELQPPRNGYR</sequence>
<feature type="domain" description="GH18" evidence="2">
    <location>
        <begin position="60"/>
        <end position="379"/>
    </location>
</feature>
<dbReference type="GO" id="GO:0016787">
    <property type="term" value="F:hydrolase activity"/>
    <property type="evidence" value="ECO:0007669"/>
    <property type="project" value="UniProtKB-KW"/>
</dbReference>
<protein>
    <submittedName>
        <fullName evidence="3">Peptidoglycan hydrolase</fullName>
    </submittedName>
</protein>
<dbReference type="SUPFAM" id="SSF51445">
    <property type="entry name" value="(Trans)glycosidases"/>
    <property type="match status" value="1"/>
</dbReference>
<dbReference type="GO" id="GO:0005975">
    <property type="term" value="P:carbohydrate metabolic process"/>
    <property type="evidence" value="ECO:0007669"/>
    <property type="project" value="InterPro"/>
</dbReference>
<keyword evidence="1" id="KW-0472">Membrane</keyword>
<dbReference type="PANTHER" id="PTHR46066:SF2">
    <property type="entry name" value="CHITINASE DOMAIN-CONTAINING PROTEIN 1"/>
    <property type="match status" value="1"/>
</dbReference>
<dbReference type="PROSITE" id="PS51910">
    <property type="entry name" value="GH18_2"/>
    <property type="match status" value="1"/>
</dbReference>
<dbReference type="PANTHER" id="PTHR46066">
    <property type="entry name" value="CHITINASE DOMAIN-CONTAINING PROTEIN 1 FAMILY MEMBER"/>
    <property type="match status" value="1"/>
</dbReference>
<dbReference type="EMBL" id="JAAGOB010000024">
    <property type="protein sequence ID" value="NED98525.1"/>
    <property type="molecule type" value="Genomic_DNA"/>
</dbReference>
<evidence type="ECO:0000313" key="4">
    <source>
        <dbReference type="Proteomes" id="UP000469185"/>
    </source>
</evidence>
<reference evidence="3 4" key="1">
    <citation type="submission" date="2020-02" db="EMBL/GenBank/DDBJ databases">
        <authorList>
            <person name="Li X.-J."/>
            <person name="Feng X.-M."/>
        </authorList>
    </citation>
    <scope>NUCLEOTIDE SEQUENCE [LARGE SCALE GENOMIC DNA]</scope>
    <source>
        <strain evidence="3 4">CGMCC 4.7225</strain>
    </source>
</reference>
<keyword evidence="1" id="KW-1133">Transmembrane helix</keyword>
<accession>A0A6N9YU75</accession>
<dbReference type="InterPro" id="IPR029070">
    <property type="entry name" value="Chitinase_insertion_sf"/>
</dbReference>
<evidence type="ECO:0000313" key="3">
    <source>
        <dbReference type="EMBL" id="NED98525.1"/>
    </source>
</evidence>
<dbReference type="RefSeq" id="WP_163821386.1">
    <property type="nucleotide sequence ID" value="NZ_JAAGOB010000024.1"/>
</dbReference>
<dbReference type="InterPro" id="IPR001223">
    <property type="entry name" value="Glyco_hydro18_cat"/>
</dbReference>
<dbReference type="Gene3D" id="3.10.50.10">
    <property type="match status" value="1"/>
</dbReference>
<dbReference type="Gene3D" id="3.20.20.80">
    <property type="entry name" value="Glycosidases"/>
    <property type="match status" value="1"/>
</dbReference>
<dbReference type="AlphaFoldDB" id="A0A6N9YU75"/>
<evidence type="ECO:0000256" key="1">
    <source>
        <dbReference type="SAM" id="Phobius"/>
    </source>
</evidence>
<keyword evidence="3" id="KW-0378">Hydrolase</keyword>
<organism evidence="3 4">
    <name type="scientific">Phytoactinopolyspora alkaliphila</name>
    <dbReference type="NCBI Taxonomy" id="1783498"/>
    <lineage>
        <taxon>Bacteria</taxon>
        <taxon>Bacillati</taxon>
        <taxon>Actinomycetota</taxon>
        <taxon>Actinomycetes</taxon>
        <taxon>Jiangellales</taxon>
        <taxon>Jiangellaceae</taxon>
        <taxon>Phytoactinopolyspora</taxon>
    </lineage>
</organism>
<dbReference type="GO" id="GO:0008061">
    <property type="term" value="F:chitin binding"/>
    <property type="evidence" value="ECO:0007669"/>
    <property type="project" value="InterPro"/>
</dbReference>
<dbReference type="Proteomes" id="UP000469185">
    <property type="component" value="Unassembled WGS sequence"/>
</dbReference>
<keyword evidence="4" id="KW-1185">Reference proteome</keyword>
<gene>
    <name evidence="3" type="ORF">G1H11_24815</name>
</gene>
<evidence type="ECO:0000259" key="2">
    <source>
        <dbReference type="PROSITE" id="PS51910"/>
    </source>
</evidence>